<feature type="non-terminal residue" evidence="2">
    <location>
        <position position="235"/>
    </location>
</feature>
<evidence type="ECO:0000313" key="3">
    <source>
        <dbReference type="Proteomes" id="UP000265520"/>
    </source>
</evidence>
<evidence type="ECO:0000259" key="1">
    <source>
        <dbReference type="Pfam" id="PF13966"/>
    </source>
</evidence>
<dbReference type="Pfam" id="PF13966">
    <property type="entry name" value="zf-RVT"/>
    <property type="match status" value="1"/>
</dbReference>
<feature type="domain" description="Reverse transcriptase zinc-binding" evidence="1">
    <location>
        <begin position="104"/>
        <end position="172"/>
    </location>
</feature>
<accession>A0A392NEI5</accession>
<sequence>MGFKNLQAFNLAMLANVGHNPSYVWRSIWSSKSVIQGGYKWSIGTGENIDIWDQNWLMEGLSIPKPTDLPTFDNISKVKDLIMSTSKTWDLDKIHGTQNSLGTAGSWQLIWRMKTPPKVKNLLWRICRNVLPTRSRLISRGINFPMHCAVCNDAAEDSLHVLFLCPRSVHCWQQASLWDQVNAGLNINNNITDNIFSILNRLDKAQQELFSVMAWSIWKRRNNQVWENVTDTAQT</sequence>
<dbReference type="Proteomes" id="UP000265520">
    <property type="component" value="Unassembled WGS sequence"/>
</dbReference>
<comment type="caution">
    <text evidence="2">The sequence shown here is derived from an EMBL/GenBank/DDBJ whole genome shotgun (WGS) entry which is preliminary data.</text>
</comment>
<name>A0A392NEI5_9FABA</name>
<dbReference type="EMBL" id="LXQA010037196">
    <property type="protein sequence ID" value="MCH98286.1"/>
    <property type="molecule type" value="Genomic_DNA"/>
</dbReference>
<keyword evidence="3" id="KW-1185">Reference proteome</keyword>
<dbReference type="InterPro" id="IPR026960">
    <property type="entry name" value="RVT-Znf"/>
</dbReference>
<proteinExistence type="predicted"/>
<reference evidence="2 3" key="1">
    <citation type="journal article" date="2018" name="Front. Plant Sci.">
        <title>Red Clover (Trifolium pratense) and Zigzag Clover (T. medium) - A Picture of Genomic Similarities and Differences.</title>
        <authorList>
            <person name="Dluhosova J."/>
            <person name="Istvanek J."/>
            <person name="Nedelnik J."/>
            <person name="Repkova J."/>
        </authorList>
    </citation>
    <scope>NUCLEOTIDE SEQUENCE [LARGE SCALE GENOMIC DNA]</scope>
    <source>
        <strain evidence="3">cv. 10/8</strain>
        <tissue evidence="2">Leaf</tissue>
    </source>
</reference>
<evidence type="ECO:0000313" key="2">
    <source>
        <dbReference type="EMBL" id="MCH98286.1"/>
    </source>
</evidence>
<dbReference type="AlphaFoldDB" id="A0A392NEI5"/>
<organism evidence="2 3">
    <name type="scientific">Trifolium medium</name>
    <dbReference type="NCBI Taxonomy" id="97028"/>
    <lineage>
        <taxon>Eukaryota</taxon>
        <taxon>Viridiplantae</taxon>
        <taxon>Streptophyta</taxon>
        <taxon>Embryophyta</taxon>
        <taxon>Tracheophyta</taxon>
        <taxon>Spermatophyta</taxon>
        <taxon>Magnoliopsida</taxon>
        <taxon>eudicotyledons</taxon>
        <taxon>Gunneridae</taxon>
        <taxon>Pentapetalae</taxon>
        <taxon>rosids</taxon>
        <taxon>fabids</taxon>
        <taxon>Fabales</taxon>
        <taxon>Fabaceae</taxon>
        <taxon>Papilionoideae</taxon>
        <taxon>50 kb inversion clade</taxon>
        <taxon>NPAAA clade</taxon>
        <taxon>Hologalegina</taxon>
        <taxon>IRL clade</taxon>
        <taxon>Trifolieae</taxon>
        <taxon>Trifolium</taxon>
    </lineage>
</organism>
<protein>
    <submittedName>
        <fullName evidence="2">Ribonuclease H protein</fullName>
    </submittedName>
</protein>